<dbReference type="Proteomes" id="UP000018948">
    <property type="component" value="Unassembled WGS sequence"/>
</dbReference>
<dbReference type="EMBL" id="ANIY01005672">
    <property type="protein sequence ID" value="ETP27613.1"/>
    <property type="molecule type" value="Genomic_DNA"/>
</dbReference>
<organism evidence="2 3">
    <name type="scientific">Phytophthora nicotianae P10297</name>
    <dbReference type="NCBI Taxonomy" id="1317064"/>
    <lineage>
        <taxon>Eukaryota</taxon>
        <taxon>Sar</taxon>
        <taxon>Stramenopiles</taxon>
        <taxon>Oomycota</taxon>
        <taxon>Peronosporomycetes</taxon>
        <taxon>Peronosporales</taxon>
        <taxon>Peronosporaceae</taxon>
        <taxon>Phytophthora</taxon>
    </lineage>
</organism>
<evidence type="ECO:0000313" key="2">
    <source>
        <dbReference type="EMBL" id="ETP27613.1"/>
    </source>
</evidence>
<name>W2XYZ5_PHYNI</name>
<dbReference type="AlphaFoldDB" id="W2XYZ5"/>
<evidence type="ECO:0000313" key="3">
    <source>
        <dbReference type="Proteomes" id="UP000018948"/>
    </source>
</evidence>
<proteinExistence type="predicted"/>
<comment type="caution">
    <text evidence="2">The sequence shown here is derived from an EMBL/GenBank/DDBJ whole genome shotgun (WGS) entry which is preliminary data.</text>
</comment>
<evidence type="ECO:0008006" key="4">
    <source>
        <dbReference type="Google" id="ProtNLM"/>
    </source>
</evidence>
<dbReference type="InterPro" id="IPR035897">
    <property type="entry name" value="Toll_tir_struct_dom_sf"/>
</dbReference>
<dbReference type="OrthoDB" id="126265at2759"/>
<feature type="region of interest" description="Disordered" evidence="1">
    <location>
        <begin position="1"/>
        <end position="36"/>
    </location>
</feature>
<gene>
    <name evidence="2" type="ORF">F442_23110</name>
</gene>
<dbReference type="SUPFAM" id="SSF52200">
    <property type="entry name" value="Toll/Interleukin receptor TIR domain"/>
    <property type="match status" value="1"/>
</dbReference>
<evidence type="ECO:0000256" key="1">
    <source>
        <dbReference type="SAM" id="MobiDB-lite"/>
    </source>
</evidence>
<accession>W2XYZ5</accession>
<feature type="compositionally biased region" description="Low complexity" evidence="1">
    <location>
        <begin position="24"/>
        <end position="33"/>
    </location>
</feature>
<sequence length="114" mass="12083">MPAGHAAAVPASESNGVCSRAACTSSTPPSSTTEACYSDRNISGQEVALETILRCSCFVVLVSKQMMSSELVRDPLAFAEDKGRPIVPVELNDLSLGLYKSYSLVPVPFTGVWN</sequence>
<protein>
    <recommendedName>
        <fullName evidence="4">TIR domain-containing protein</fullName>
    </recommendedName>
</protein>
<reference evidence="2 3" key="1">
    <citation type="submission" date="2013-11" db="EMBL/GenBank/DDBJ databases">
        <title>The Genome Sequence of Phytophthora parasitica P10297.</title>
        <authorList>
            <consortium name="The Broad Institute Genomics Platform"/>
            <person name="Russ C."/>
            <person name="Tyler B."/>
            <person name="Panabieres F."/>
            <person name="Shan W."/>
            <person name="Tripathy S."/>
            <person name="Grunwald N."/>
            <person name="Machado M."/>
            <person name="Johnson C.S."/>
            <person name="Walker B."/>
            <person name="Young S.K."/>
            <person name="Zeng Q."/>
            <person name="Gargeya S."/>
            <person name="Fitzgerald M."/>
            <person name="Haas B."/>
            <person name="Abouelleil A."/>
            <person name="Allen A.W."/>
            <person name="Alvarado L."/>
            <person name="Arachchi H.M."/>
            <person name="Berlin A.M."/>
            <person name="Chapman S.B."/>
            <person name="Gainer-Dewar J."/>
            <person name="Goldberg J."/>
            <person name="Griggs A."/>
            <person name="Gujja S."/>
            <person name="Hansen M."/>
            <person name="Howarth C."/>
            <person name="Imamovic A."/>
            <person name="Ireland A."/>
            <person name="Larimer J."/>
            <person name="McCowan C."/>
            <person name="Murphy C."/>
            <person name="Pearson M."/>
            <person name="Poon T.W."/>
            <person name="Priest M."/>
            <person name="Roberts A."/>
            <person name="Saif S."/>
            <person name="Shea T."/>
            <person name="Sisk P."/>
            <person name="Sykes S."/>
            <person name="Wortman J."/>
            <person name="Nusbaum C."/>
            <person name="Birren B."/>
        </authorList>
    </citation>
    <scope>NUCLEOTIDE SEQUENCE [LARGE SCALE GENOMIC DNA]</scope>
    <source>
        <strain evidence="2 3">P10297</strain>
    </source>
</reference>